<dbReference type="Pfam" id="PF08808">
    <property type="entry name" value="RES"/>
    <property type="match status" value="1"/>
</dbReference>
<organism evidence="2 3">
    <name type="scientific">Parvularcula dongshanensis</name>
    <dbReference type="NCBI Taxonomy" id="1173995"/>
    <lineage>
        <taxon>Bacteria</taxon>
        <taxon>Pseudomonadati</taxon>
        <taxon>Pseudomonadota</taxon>
        <taxon>Alphaproteobacteria</taxon>
        <taxon>Parvularculales</taxon>
        <taxon>Parvularculaceae</taxon>
        <taxon>Parvularcula</taxon>
    </lineage>
</organism>
<evidence type="ECO:0000313" key="2">
    <source>
        <dbReference type="EMBL" id="MBB4660272.1"/>
    </source>
</evidence>
<keyword evidence="3" id="KW-1185">Reference proteome</keyword>
<name>A0A840I702_9PROT</name>
<feature type="domain" description="RES" evidence="1">
    <location>
        <begin position="79"/>
        <end position="206"/>
    </location>
</feature>
<dbReference type="SMART" id="SM00953">
    <property type="entry name" value="RES"/>
    <property type="match status" value="1"/>
</dbReference>
<dbReference type="Proteomes" id="UP000563524">
    <property type="component" value="Unassembled WGS sequence"/>
</dbReference>
<accession>A0A840I702</accession>
<sequence>MKDTPSVARVGWTTAHRIVRSLYPPIALFEDIADPADWEALARAEAATNPRVNETIGRLDAVPPERRVSGEGASFVMAPFTHVSTDRPSRFTNGTYGVYYAGDRIEVALFETIHHHEQFMRRTEEAPGWTSQFRELVGSLEANLHDLRGSGFKDCLEPDDYGVAQGLARRLRAEGSDGLVYPSVRYPDGEAVAAFWPDVVGLPVQARHYAYHWDGGRVDLVRDEGSGETFAVSE</sequence>
<dbReference type="AlphaFoldDB" id="A0A840I702"/>
<evidence type="ECO:0000259" key="1">
    <source>
        <dbReference type="SMART" id="SM00953"/>
    </source>
</evidence>
<dbReference type="InterPro" id="IPR014914">
    <property type="entry name" value="RES_dom"/>
</dbReference>
<gene>
    <name evidence="2" type="ORF">GGQ59_002822</name>
</gene>
<comment type="caution">
    <text evidence="2">The sequence shown here is derived from an EMBL/GenBank/DDBJ whole genome shotgun (WGS) entry which is preliminary data.</text>
</comment>
<dbReference type="EMBL" id="JACHOB010000007">
    <property type="protein sequence ID" value="MBB4660272.1"/>
    <property type="molecule type" value="Genomic_DNA"/>
</dbReference>
<evidence type="ECO:0000313" key="3">
    <source>
        <dbReference type="Proteomes" id="UP000563524"/>
    </source>
</evidence>
<reference evidence="2 3" key="1">
    <citation type="submission" date="2020-08" db="EMBL/GenBank/DDBJ databases">
        <title>Genomic Encyclopedia of Type Strains, Phase IV (KMG-IV): sequencing the most valuable type-strain genomes for metagenomic binning, comparative biology and taxonomic classification.</title>
        <authorList>
            <person name="Goeker M."/>
        </authorList>
    </citation>
    <scope>NUCLEOTIDE SEQUENCE [LARGE SCALE GENOMIC DNA]</scope>
    <source>
        <strain evidence="2 3">DSM 102850</strain>
    </source>
</reference>
<protein>
    <recommendedName>
        <fullName evidence="1">RES domain-containing protein</fullName>
    </recommendedName>
</protein>
<proteinExistence type="predicted"/>